<feature type="signal peptide" evidence="1">
    <location>
        <begin position="1"/>
        <end position="20"/>
    </location>
</feature>
<feature type="chain" id="PRO_5043956256" evidence="1">
    <location>
        <begin position="21"/>
        <end position="125"/>
    </location>
</feature>
<reference evidence="2 3" key="1">
    <citation type="journal article" date="2023" name="Insect Mol. Biol.">
        <title>Genome sequencing provides insights into the evolution of gene families encoding plant cell wall-degrading enzymes in longhorned beetles.</title>
        <authorList>
            <person name="Shin N.R."/>
            <person name="Okamura Y."/>
            <person name="Kirsch R."/>
            <person name="Pauchet Y."/>
        </authorList>
    </citation>
    <scope>NUCLEOTIDE SEQUENCE [LARGE SCALE GENOMIC DNA]</scope>
    <source>
        <strain evidence="2">EAD_L_NR</strain>
    </source>
</reference>
<dbReference type="AlphaFoldDB" id="A0AAV8WE41"/>
<dbReference type="PANTHER" id="PTHR37685">
    <property type="entry name" value="GEO11136P1-RELATED"/>
    <property type="match status" value="1"/>
</dbReference>
<evidence type="ECO:0000313" key="2">
    <source>
        <dbReference type="EMBL" id="KAJ8924844.1"/>
    </source>
</evidence>
<gene>
    <name evidence="2" type="ORF">NQ315_000999</name>
</gene>
<comment type="caution">
    <text evidence="2">The sequence shown here is derived from an EMBL/GenBank/DDBJ whole genome shotgun (WGS) entry which is preliminary data.</text>
</comment>
<dbReference type="Proteomes" id="UP001159042">
    <property type="component" value="Unassembled WGS sequence"/>
</dbReference>
<dbReference type="EMBL" id="JANEYG010000002">
    <property type="protein sequence ID" value="KAJ8924844.1"/>
    <property type="molecule type" value="Genomic_DNA"/>
</dbReference>
<dbReference type="InterPro" id="IPR031734">
    <property type="entry name" value="MBF2"/>
</dbReference>
<keyword evidence="3" id="KW-1185">Reference proteome</keyword>
<name>A0AAV8WE41_9CUCU</name>
<protein>
    <submittedName>
        <fullName evidence="2">Uncharacterized protein</fullName>
    </submittedName>
</protein>
<evidence type="ECO:0000256" key="1">
    <source>
        <dbReference type="SAM" id="SignalP"/>
    </source>
</evidence>
<proteinExistence type="predicted"/>
<dbReference type="Pfam" id="PF15868">
    <property type="entry name" value="MBF2"/>
    <property type="match status" value="1"/>
</dbReference>
<keyword evidence="1" id="KW-0732">Signal</keyword>
<accession>A0AAV8WE41</accession>
<evidence type="ECO:0000313" key="3">
    <source>
        <dbReference type="Proteomes" id="UP001159042"/>
    </source>
</evidence>
<organism evidence="2 3">
    <name type="scientific">Exocentrus adspersus</name>
    <dbReference type="NCBI Taxonomy" id="1586481"/>
    <lineage>
        <taxon>Eukaryota</taxon>
        <taxon>Metazoa</taxon>
        <taxon>Ecdysozoa</taxon>
        <taxon>Arthropoda</taxon>
        <taxon>Hexapoda</taxon>
        <taxon>Insecta</taxon>
        <taxon>Pterygota</taxon>
        <taxon>Neoptera</taxon>
        <taxon>Endopterygota</taxon>
        <taxon>Coleoptera</taxon>
        <taxon>Polyphaga</taxon>
        <taxon>Cucujiformia</taxon>
        <taxon>Chrysomeloidea</taxon>
        <taxon>Cerambycidae</taxon>
        <taxon>Lamiinae</taxon>
        <taxon>Acanthocinini</taxon>
        <taxon>Exocentrus</taxon>
    </lineage>
</organism>
<dbReference type="PROSITE" id="PS51257">
    <property type="entry name" value="PROKAR_LIPOPROTEIN"/>
    <property type="match status" value="1"/>
</dbReference>
<dbReference type="PANTHER" id="PTHR37685:SF1">
    <property type="entry name" value="GEO11136P1-RELATED"/>
    <property type="match status" value="1"/>
</dbReference>
<sequence length="125" mass="13967">MAFKVIVLAIVAVLAVSCSGAEIGPRITDMYNIDQCDTARARTKLLETNLYEDAQSETYIKRIIRYPETGIKTDEINCIRVLNMDPSRDGGYPRIVSGGIGATDVEIEIISQWGKPLNYRIEIWA</sequence>